<evidence type="ECO:0000313" key="3">
    <source>
        <dbReference type="Proteomes" id="UP000019484"/>
    </source>
</evidence>
<organism evidence="2 3">
    <name type="scientific">Capronia coronata CBS 617.96</name>
    <dbReference type="NCBI Taxonomy" id="1182541"/>
    <lineage>
        <taxon>Eukaryota</taxon>
        <taxon>Fungi</taxon>
        <taxon>Dikarya</taxon>
        <taxon>Ascomycota</taxon>
        <taxon>Pezizomycotina</taxon>
        <taxon>Eurotiomycetes</taxon>
        <taxon>Chaetothyriomycetidae</taxon>
        <taxon>Chaetothyriales</taxon>
        <taxon>Herpotrichiellaceae</taxon>
        <taxon>Capronia</taxon>
    </lineage>
</organism>
<dbReference type="OrthoDB" id="5358398at2759"/>
<dbReference type="AlphaFoldDB" id="W9YLI5"/>
<dbReference type="Proteomes" id="UP000019484">
    <property type="component" value="Unassembled WGS sequence"/>
</dbReference>
<accession>W9YLI5</accession>
<dbReference type="STRING" id="1182541.W9YLI5"/>
<protein>
    <recommendedName>
        <fullName evidence="1">Luciferase domain-containing protein</fullName>
    </recommendedName>
</protein>
<evidence type="ECO:0000313" key="2">
    <source>
        <dbReference type="EMBL" id="EXJ93398.1"/>
    </source>
</evidence>
<sequence>MAAISSTISAYYNKFVNTIKARPRNAAITSTALALAISLAWVVQDFHDWKAFGTGGTPPTWAGYWRMTKIRVNRRIHTLLQLGKDDLIDASTLSASGPKYLDPDNIPVRGGKRPQLVSRTMPQRQVPYKSDAIEPGVAERVSDMTAIFAARYSDILDLKPSKTEGGSADAIYAKLSLPTLNERAKRDRILTTEIAHHHPSELSFHVWLSEADAKTVVEKGWGQRFPMASVDKGWTMVYAPRTMPEVDVVERIVKAGIAWVSGVVV</sequence>
<dbReference type="HOGENOM" id="CLU_063954_1_0_1"/>
<keyword evidence="3" id="KW-1185">Reference proteome</keyword>
<dbReference type="GeneID" id="19156691"/>
<dbReference type="PANTHER" id="PTHR38695:SF1">
    <property type="entry name" value="AMINO ACID PERMEASE_ SLC12A DOMAIN-CONTAINING PROTEIN"/>
    <property type="match status" value="1"/>
</dbReference>
<dbReference type="RefSeq" id="XP_007720892.1">
    <property type="nucleotide sequence ID" value="XM_007722702.1"/>
</dbReference>
<feature type="domain" description="Luciferase" evidence="1">
    <location>
        <begin position="192"/>
        <end position="255"/>
    </location>
</feature>
<dbReference type="eggNOG" id="ENOG502S21Z">
    <property type="taxonomic scope" value="Eukaryota"/>
</dbReference>
<dbReference type="Pfam" id="PF17648">
    <property type="entry name" value="Luciferase"/>
    <property type="match status" value="1"/>
</dbReference>
<dbReference type="EMBL" id="AMWN01000002">
    <property type="protein sequence ID" value="EXJ93398.1"/>
    <property type="molecule type" value="Genomic_DNA"/>
</dbReference>
<name>W9YLI5_9EURO</name>
<gene>
    <name evidence="2" type="ORF">A1O1_01790</name>
</gene>
<dbReference type="PANTHER" id="PTHR38695">
    <property type="entry name" value="AMINO ACID PERMEASE_ SLC12A DOMAIN-CONTAINING PROTEIN"/>
    <property type="match status" value="1"/>
</dbReference>
<evidence type="ECO:0000259" key="1">
    <source>
        <dbReference type="Pfam" id="PF17648"/>
    </source>
</evidence>
<dbReference type="InterPro" id="IPR048273">
    <property type="entry name" value="Luciferase"/>
</dbReference>
<dbReference type="InterPro" id="IPR040841">
    <property type="entry name" value="Luciferase_dom"/>
</dbReference>
<reference evidence="2 3" key="1">
    <citation type="submission" date="2013-03" db="EMBL/GenBank/DDBJ databases">
        <title>The Genome Sequence of Capronia coronata CBS 617.96.</title>
        <authorList>
            <consortium name="The Broad Institute Genomics Platform"/>
            <person name="Cuomo C."/>
            <person name="de Hoog S."/>
            <person name="Gorbushina A."/>
            <person name="Walker B."/>
            <person name="Young S.K."/>
            <person name="Zeng Q."/>
            <person name="Gargeya S."/>
            <person name="Fitzgerald M."/>
            <person name="Haas B."/>
            <person name="Abouelleil A."/>
            <person name="Allen A.W."/>
            <person name="Alvarado L."/>
            <person name="Arachchi H.M."/>
            <person name="Berlin A.M."/>
            <person name="Chapman S.B."/>
            <person name="Gainer-Dewar J."/>
            <person name="Goldberg J."/>
            <person name="Griggs A."/>
            <person name="Gujja S."/>
            <person name="Hansen M."/>
            <person name="Howarth C."/>
            <person name="Imamovic A."/>
            <person name="Ireland A."/>
            <person name="Larimer J."/>
            <person name="McCowan C."/>
            <person name="Murphy C."/>
            <person name="Pearson M."/>
            <person name="Poon T.W."/>
            <person name="Priest M."/>
            <person name="Roberts A."/>
            <person name="Saif S."/>
            <person name="Shea T."/>
            <person name="Sisk P."/>
            <person name="Sykes S."/>
            <person name="Wortman J."/>
            <person name="Nusbaum C."/>
            <person name="Birren B."/>
        </authorList>
    </citation>
    <scope>NUCLEOTIDE SEQUENCE [LARGE SCALE GENOMIC DNA]</scope>
    <source>
        <strain evidence="2 3">CBS 617.96</strain>
    </source>
</reference>
<comment type="caution">
    <text evidence="2">The sequence shown here is derived from an EMBL/GenBank/DDBJ whole genome shotgun (WGS) entry which is preliminary data.</text>
</comment>
<proteinExistence type="predicted"/>